<sequence length="407" mass="45064">MAYRRKYNPKERSGSRSGFSVRESRKAEAIRGRGLRQQLSGVGHYLDEDDQIILRDKDLPCVLDFTASTHAGAGDSFQTIFDDLNIGMRRKLRASSLEDTSGFAFLSSSADSYFREISMCLDIYYTTAYMTAMPYPQTYTYLHTTLSEDTKAIMKMQEVLAQLPRPAAFDQLIAKLCAPSQPNGNGPVYMSAPVSGHLWSDFETNWGVIKSTFGEELIKADQMYGIPSLIEIGPNVNTDMGFYNAFVNNTPYSDDITCVAQGEMWPNVLAEDANVYYFGGPIDELAKCGFMNFYNHGTATTAAKWEGFRSSAYTNGARAVDDGNEFEALATAGTVSDLSQLEMERVCDSYRAVINTQGDADDWKKSTIGYAVSDIPGLVSMRIKAREFFASIFDIPMGRVSTPISPS</sequence>
<organism evidence="2">
    <name type="scientific">viral metagenome</name>
    <dbReference type="NCBI Taxonomy" id="1070528"/>
    <lineage>
        <taxon>unclassified sequences</taxon>
        <taxon>metagenomes</taxon>
        <taxon>organismal metagenomes</taxon>
    </lineage>
</organism>
<dbReference type="AlphaFoldDB" id="A0A2V0RA35"/>
<proteinExistence type="predicted"/>
<dbReference type="EMBL" id="BDQA01000481">
    <property type="protein sequence ID" value="GBH21957.1"/>
    <property type="molecule type" value="Genomic_RNA"/>
</dbReference>
<evidence type="ECO:0000256" key="1">
    <source>
        <dbReference type="SAM" id="MobiDB-lite"/>
    </source>
</evidence>
<reference evidence="2" key="1">
    <citation type="submission" date="2017-04" db="EMBL/GenBank/DDBJ databases">
        <title>Unveiling RNA virosphere associated with marine microorganisms.</title>
        <authorList>
            <person name="Urayama S."/>
            <person name="Takaki Y."/>
            <person name="Nishi S."/>
            <person name="Yoshida Y."/>
            <person name="Deguchi S."/>
            <person name="Takai K."/>
            <person name="Nunoura T."/>
        </authorList>
    </citation>
    <scope>NUCLEOTIDE SEQUENCE</scope>
</reference>
<accession>A0A2V0RA35</accession>
<feature type="region of interest" description="Disordered" evidence="1">
    <location>
        <begin position="1"/>
        <end position="23"/>
    </location>
</feature>
<protein>
    <submittedName>
        <fullName evidence="2">Uncharacterized protein</fullName>
    </submittedName>
</protein>
<name>A0A2V0RA35_9ZZZZ</name>
<evidence type="ECO:0000313" key="2">
    <source>
        <dbReference type="EMBL" id="GBH21957.1"/>
    </source>
</evidence>
<comment type="caution">
    <text evidence="2">The sequence shown here is derived from an EMBL/GenBank/DDBJ whole genome shotgun (WGS) entry which is preliminary data.</text>
</comment>